<sequence length="71" mass="7546">MPESAAGHGGELPADRWDAGDMGCGELIVKLRGRMRRLEPGQIFELIEGTTVVGGAKLVELLAQGTPHVSY</sequence>
<dbReference type="Proteomes" id="UP001442841">
    <property type="component" value="Chromosome"/>
</dbReference>
<evidence type="ECO:0000313" key="1">
    <source>
        <dbReference type="EMBL" id="XAN05971.1"/>
    </source>
</evidence>
<accession>A0ABZ3FJ18</accession>
<dbReference type="EMBL" id="CP154795">
    <property type="protein sequence ID" value="XAN05971.1"/>
    <property type="molecule type" value="Genomic_DNA"/>
</dbReference>
<keyword evidence="2" id="KW-1185">Reference proteome</keyword>
<protein>
    <recommendedName>
        <fullName evidence="3">Sulfurtransferase TusA family protein</fullName>
    </recommendedName>
</protein>
<evidence type="ECO:0008006" key="3">
    <source>
        <dbReference type="Google" id="ProtNLM"/>
    </source>
</evidence>
<evidence type="ECO:0000313" key="2">
    <source>
        <dbReference type="Proteomes" id="UP001442841"/>
    </source>
</evidence>
<gene>
    <name evidence="1" type="ORF">AADG42_01135</name>
</gene>
<reference evidence="1 2" key="1">
    <citation type="submission" date="2024-04" db="EMBL/GenBank/DDBJ databases">
        <title>Isolation of an actinomycete strain from pig manure.</title>
        <authorList>
            <person name="Gong T."/>
            <person name="Yu Z."/>
            <person name="An M."/>
            <person name="Wei C."/>
            <person name="Yang W."/>
            <person name="Liu L."/>
        </authorList>
    </citation>
    <scope>NUCLEOTIDE SEQUENCE [LARGE SCALE GENOMIC DNA]</scope>
    <source>
        <strain evidence="1 2">ZF39</strain>
    </source>
</reference>
<name>A0ABZ3FJ18_9ACTN</name>
<proteinExistence type="predicted"/>
<organism evidence="1 2">
    <name type="scientific">Ammonicoccus fulvus</name>
    <dbReference type="NCBI Taxonomy" id="3138240"/>
    <lineage>
        <taxon>Bacteria</taxon>
        <taxon>Bacillati</taxon>
        <taxon>Actinomycetota</taxon>
        <taxon>Actinomycetes</taxon>
        <taxon>Propionibacteriales</taxon>
        <taxon>Propionibacteriaceae</taxon>
        <taxon>Ammonicoccus</taxon>
    </lineage>
</organism>
<dbReference type="RefSeq" id="WP_425307406.1">
    <property type="nucleotide sequence ID" value="NZ_CP154795.1"/>
</dbReference>